<proteinExistence type="inferred from homology"/>
<comment type="catalytic activity">
    <reaction evidence="5">
        <text>Cleavage of hydrophobic, N-terminal signal or leader sequences from secreted and periplasmic proteins.</text>
        <dbReference type="EC" id="3.4.21.89"/>
    </reaction>
</comment>
<evidence type="ECO:0000256" key="3">
    <source>
        <dbReference type="ARBA" id="ARBA00022670"/>
    </source>
</evidence>
<evidence type="ECO:0000256" key="1">
    <source>
        <dbReference type="ARBA" id="ARBA00004401"/>
    </source>
</evidence>
<dbReference type="InterPro" id="IPR019756">
    <property type="entry name" value="Pept_S26A_signal_pept_1_Ser-AS"/>
</dbReference>
<evidence type="ECO:0000256" key="2">
    <source>
        <dbReference type="ARBA" id="ARBA00009370"/>
    </source>
</evidence>
<sequence>MNKPAETTETDERFADRRERSRRKRGAKPKGWREELADWLKSLAFAVVVVAVLKLFVFDLTIVHGISMEPTLKTGERLLVNKIGYRLGGPARGDIAVLVDPAPTPGESKYIVKRVIGVAGDTIEIRGGVLYVNGERLAEPYADVAIAGPDFGPLTVEPGKVFVMGDNRRSGASKDSRSFGTVPAGSLLGKAEFILWPIPRWKKI</sequence>
<evidence type="ECO:0000313" key="9">
    <source>
        <dbReference type="Proteomes" id="UP000681526"/>
    </source>
</evidence>
<comment type="caution">
    <text evidence="8">The sequence shown here is derived from an EMBL/GenBank/DDBJ whole genome shotgun (WGS) entry which is preliminary data.</text>
</comment>
<organism evidence="8 9">
    <name type="scientific">Thermobacillus xylanilyticus</name>
    <dbReference type="NCBI Taxonomy" id="76633"/>
    <lineage>
        <taxon>Bacteria</taxon>
        <taxon>Bacillati</taxon>
        <taxon>Bacillota</taxon>
        <taxon>Bacilli</taxon>
        <taxon>Bacillales</taxon>
        <taxon>Paenibacillaceae</taxon>
        <taxon>Thermobacillus</taxon>
    </lineage>
</organism>
<protein>
    <recommendedName>
        <fullName evidence="5">Signal peptidase I</fullName>
        <ecNumber evidence="5">3.4.21.89</ecNumber>
    </recommendedName>
</protein>
<gene>
    <name evidence="8" type="primary">txxe 837-lepB</name>
    <name evidence="8" type="ORF">TXXE_05720</name>
</gene>
<keyword evidence="3 5" id="KW-0645">Protease</keyword>
<feature type="domain" description="Peptidase S26" evidence="7">
    <location>
        <begin position="37"/>
        <end position="196"/>
    </location>
</feature>
<evidence type="ECO:0000256" key="5">
    <source>
        <dbReference type="RuleBase" id="RU362042"/>
    </source>
</evidence>
<evidence type="ECO:0000256" key="6">
    <source>
        <dbReference type="SAM" id="MobiDB-lite"/>
    </source>
</evidence>
<accession>A0ABN7RW58</accession>
<name>A0ABN7RW58_THEXY</name>
<feature type="region of interest" description="Disordered" evidence="6">
    <location>
        <begin position="1"/>
        <end position="28"/>
    </location>
</feature>
<reference evidence="8 9" key="1">
    <citation type="submission" date="2021-04" db="EMBL/GenBank/DDBJ databases">
        <authorList>
            <person name="Rakotoarivonina H."/>
        </authorList>
    </citation>
    <scope>NUCLEOTIDE SEQUENCE [LARGE SCALE GENOMIC DNA]</scope>
    <source>
        <strain evidence="8 9">XE</strain>
    </source>
</reference>
<dbReference type="InterPro" id="IPR019533">
    <property type="entry name" value="Peptidase_S26"/>
</dbReference>
<evidence type="ECO:0000259" key="7">
    <source>
        <dbReference type="Pfam" id="PF10502"/>
    </source>
</evidence>
<dbReference type="PRINTS" id="PR00727">
    <property type="entry name" value="LEADERPTASE"/>
</dbReference>
<dbReference type="PANTHER" id="PTHR43390">
    <property type="entry name" value="SIGNAL PEPTIDASE I"/>
    <property type="match status" value="1"/>
</dbReference>
<dbReference type="EMBL" id="CAJRAY010000024">
    <property type="protein sequence ID" value="CAG5082005.1"/>
    <property type="molecule type" value="Genomic_DNA"/>
</dbReference>
<keyword evidence="4 5" id="KW-0378">Hydrolase</keyword>
<dbReference type="RefSeq" id="WP_213483809.1">
    <property type="nucleotide sequence ID" value="NZ_CAJRAY010000024.1"/>
</dbReference>
<dbReference type="GO" id="GO:0009003">
    <property type="term" value="F:signal peptidase activity"/>
    <property type="evidence" value="ECO:0007669"/>
    <property type="project" value="UniProtKB-EC"/>
</dbReference>
<dbReference type="EC" id="3.4.21.89" evidence="5"/>
<dbReference type="CDD" id="cd06530">
    <property type="entry name" value="S26_SPase_I"/>
    <property type="match status" value="1"/>
</dbReference>
<dbReference type="InterPro" id="IPR036286">
    <property type="entry name" value="LexA/Signal_pep-like_sf"/>
</dbReference>
<dbReference type="PROSITE" id="PS00501">
    <property type="entry name" value="SPASE_I_1"/>
    <property type="match status" value="1"/>
</dbReference>
<evidence type="ECO:0000256" key="4">
    <source>
        <dbReference type="ARBA" id="ARBA00022801"/>
    </source>
</evidence>
<comment type="similarity">
    <text evidence="2 5">Belongs to the peptidase S26 family.</text>
</comment>
<evidence type="ECO:0000313" key="8">
    <source>
        <dbReference type="EMBL" id="CAG5082005.1"/>
    </source>
</evidence>
<comment type="subcellular location">
    <subcellularLocation>
        <location evidence="1">Cell membrane</location>
        <topology evidence="1">Single-pass type II membrane protein</topology>
    </subcellularLocation>
    <subcellularLocation>
        <location evidence="5">Membrane</location>
        <topology evidence="5">Single-pass type II membrane protein</topology>
    </subcellularLocation>
</comment>
<dbReference type="Gene3D" id="2.10.109.10">
    <property type="entry name" value="Umud Fragment, subunit A"/>
    <property type="match status" value="1"/>
</dbReference>
<keyword evidence="9" id="KW-1185">Reference proteome</keyword>
<dbReference type="Pfam" id="PF10502">
    <property type="entry name" value="Peptidase_S26"/>
    <property type="match status" value="1"/>
</dbReference>
<dbReference type="Proteomes" id="UP000681526">
    <property type="component" value="Unassembled WGS sequence"/>
</dbReference>
<dbReference type="InterPro" id="IPR000223">
    <property type="entry name" value="Pept_S26A_signal_pept_1"/>
</dbReference>
<dbReference type="SUPFAM" id="SSF51306">
    <property type="entry name" value="LexA/Signal peptidase"/>
    <property type="match status" value="1"/>
</dbReference>
<dbReference type="PANTHER" id="PTHR43390:SF1">
    <property type="entry name" value="CHLOROPLAST PROCESSING PEPTIDASE"/>
    <property type="match status" value="1"/>
</dbReference>
<keyword evidence="5" id="KW-0812">Transmembrane</keyword>
<feature type="transmembrane region" description="Helical" evidence="5">
    <location>
        <begin position="43"/>
        <end position="63"/>
    </location>
</feature>
<keyword evidence="5" id="KW-0472">Membrane</keyword>
<dbReference type="NCBIfam" id="TIGR02227">
    <property type="entry name" value="sigpep_I_bact"/>
    <property type="match status" value="1"/>
</dbReference>
<keyword evidence="5" id="KW-1133">Transmembrane helix</keyword>
<feature type="compositionally biased region" description="Basic and acidic residues" evidence="6">
    <location>
        <begin position="10"/>
        <end position="19"/>
    </location>
</feature>